<keyword evidence="8" id="KW-0406">Ion transport</keyword>
<keyword evidence="6" id="KW-0256">Endoplasmic reticulum</keyword>
<evidence type="ECO:0000256" key="1">
    <source>
        <dbReference type="ARBA" id="ARBA00004477"/>
    </source>
</evidence>
<feature type="compositionally biased region" description="Basic and acidic residues" evidence="14">
    <location>
        <begin position="3096"/>
        <end position="3105"/>
    </location>
</feature>
<dbReference type="SMART" id="SM00472">
    <property type="entry name" value="MIR"/>
    <property type="match status" value="3"/>
</dbReference>
<feature type="compositionally biased region" description="Basic and acidic residues" evidence="14">
    <location>
        <begin position="3678"/>
        <end position="3687"/>
    </location>
</feature>
<feature type="coiled-coil region" evidence="13">
    <location>
        <begin position="3546"/>
        <end position="3576"/>
    </location>
</feature>
<gene>
    <name evidence="17" type="ORF">L916_05500</name>
</gene>
<feature type="region of interest" description="Disordered" evidence="14">
    <location>
        <begin position="3591"/>
        <end position="3622"/>
    </location>
</feature>
<feature type="domain" description="MIR" evidence="16">
    <location>
        <begin position="295"/>
        <end position="348"/>
    </location>
</feature>
<feature type="region of interest" description="Disordered" evidence="14">
    <location>
        <begin position="786"/>
        <end position="816"/>
    </location>
</feature>
<dbReference type="Gene3D" id="2.80.10.50">
    <property type="match status" value="2"/>
</dbReference>
<dbReference type="InterPro" id="IPR014821">
    <property type="entry name" value="Ins145_P3_rcpt"/>
</dbReference>
<comment type="similarity">
    <text evidence="2">Belongs to the InsP3 receptor family.</text>
</comment>
<evidence type="ECO:0000256" key="4">
    <source>
        <dbReference type="ARBA" id="ARBA00022692"/>
    </source>
</evidence>
<feature type="compositionally biased region" description="Polar residues" evidence="14">
    <location>
        <begin position="1302"/>
        <end position="1318"/>
    </location>
</feature>
<dbReference type="InterPro" id="IPR013662">
    <property type="entry name" value="RIH_assoc-dom"/>
</dbReference>
<dbReference type="CDD" id="cd23280">
    <property type="entry name" value="beta-trefoil_MIR_itr-1-like"/>
    <property type="match status" value="1"/>
</dbReference>
<feature type="domain" description="MIR" evidence="16">
    <location>
        <begin position="497"/>
        <end position="559"/>
    </location>
</feature>
<dbReference type="VEuPathDB" id="FungiDB:PPTG_10294"/>
<dbReference type="EMBL" id="KI672009">
    <property type="protein sequence ID" value="ETL44115.1"/>
    <property type="molecule type" value="Genomic_DNA"/>
</dbReference>
<dbReference type="PRINTS" id="PR00779">
    <property type="entry name" value="INSP3RECEPTR"/>
</dbReference>
<keyword evidence="12" id="KW-0407">Ion channel</keyword>
<dbReference type="Pfam" id="PF01365">
    <property type="entry name" value="RYDR_ITPR"/>
    <property type="match status" value="2"/>
</dbReference>
<dbReference type="GO" id="GO:0005220">
    <property type="term" value="F:inositol 1,4,5-trisphosphate-gated calcium channel activity"/>
    <property type="evidence" value="ECO:0007669"/>
    <property type="project" value="InterPro"/>
</dbReference>
<dbReference type="InterPro" id="IPR000493">
    <property type="entry name" value="InsP3_rcpt"/>
</dbReference>
<dbReference type="GO" id="GO:0070679">
    <property type="term" value="F:inositol 1,4,5 trisphosphate binding"/>
    <property type="evidence" value="ECO:0007669"/>
    <property type="project" value="InterPro"/>
</dbReference>
<protein>
    <recommendedName>
        <fullName evidence="16">MIR domain-containing protein</fullName>
    </recommendedName>
</protein>
<feature type="region of interest" description="Disordered" evidence="14">
    <location>
        <begin position="1299"/>
        <end position="1322"/>
    </location>
</feature>
<dbReference type="Pfam" id="PF00520">
    <property type="entry name" value="Ion_trans"/>
    <property type="match status" value="1"/>
</dbReference>
<keyword evidence="10" id="KW-0675">Receptor</keyword>
<evidence type="ECO:0000256" key="10">
    <source>
        <dbReference type="ARBA" id="ARBA00023170"/>
    </source>
</evidence>
<feature type="region of interest" description="Disordered" evidence="14">
    <location>
        <begin position="3133"/>
        <end position="3168"/>
    </location>
</feature>
<feature type="compositionally biased region" description="Polar residues" evidence="14">
    <location>
        <begin position="786"/>
        <end position="812"/>
    </location>
</feature>
<feature type="region of interest" description="Disordered" evidence="14">
    <location>
        <begin position="1592"/>
        <end position="1616"/>
    </location>
</feature>
<dbReference type="Proteomes" id="UP000053864">
    <property type="component" value="Unassembled WGS sequence"/>
</dbReference>
<evidence type="ECO:0000256" key="14">
    <source>
        <dbReference type="SAM" id="MobiDB-lite"/>
    </source>
</evidence>
<keyword evidence="5" id="KW-0677">Repeat</keyword>
<feature type="region of interest" description="Disordered" evidence="14">
    <location>
        <begin position="1737"/>
        <end position="1761"/>
    </location>
</feature>
<dbReference type="InterPro" id="IPR000699">
    <property type="entry name" value="RIH_dom"/>
</dbReference>
<feature type="region of interest" description="Disordered" evidence="14">
    <location>
        <begin position="3640"/>
        <end position="3789"/>
    </location>
</feature>
<dbReference type="SUPFAM" id="SSF100909">
    <property type="entry name" value="IP3 receptor type 1 binding core, domain 2"/>
    <property type="match status" value="2"/>
</dbReference>
<feature type="domain" description="MIR" evidence="16">
    <location>
        <begin position="428"/>
        <end position="492"/>
    </location>
</feature>
<evidence type="ECO:0000256" key="3">
    <source>
        <dbReference type="ARBA" id="ARBA00022448"/>
    </source>
</evidence>
<evidence type="ECO:0000313" key="18">
    <source>
        <dbReference type="Proteomes" id="UP000053864"/>
    </source>
</evidence>
<feature type="region of interest" description="Disordered" evidence="14">
    <location>
        <begin position="3080"/>
        <end position="3108"/>
    </location>
</feature>
<evidence type="ECO:0000256" key="7">
    <source>
        <dbReference type="ARBA" id="ARBA00022989"/>
    </source>
</evidence>
<dbReference type="GO" id="GO:0005789">
    <property type="term" value="C:endoplasmic reticulum membrane"/>
    <property type="evidence" value="ECO:0007669"/>
    <property type="project" value="UniProtKB-SubCell"/>
</dbReference>
<dbReference type="Pfam" id="PF02815">
    <property type="entry name" value="MIR"/>
    <property type="match status" value="1"/>
</dbReference>
<evidence type="ECO:0000313" key="17">
    <source>
        <dbReference type="EMBL" id="ETL44115.1"/>
    </source>
</evidence>
<evidence type="ECO:0000256" key="6">
    <source>
        <dbReference type="ARBA" id="ARBA00022824"/>
    </source>
</evidence>
<evidence type="ECO:0000259" key="16">
    <source>
        <dbReference type="PROSITE" id="PS50919"/>
    </source>
</evidence>
<evidence type="ECO:0000256" key="8">
    <source>
        <dbReference type="ARBA" id="ARBA00023065"/>
    </source>
</evidence>
<dbReference type="InterPro" id="IPR015925">
    <property type="entry name" value="Ryanodine_IP3_receptor"/>
</dbReference>
<dbReference type="InterPro" id="IPR036300">
    <property type="entry name" value="MIR_dom_sf"/>
</dbReference>
<feature type="transmembrane region" description="Helical" evidence="15">
    <location>
        <begin position="2989"/>
        <end position="3007"/>
    </location>
</feature>
<feature type="compositionally biased region" description="Polar residues" evidence="14">
    <location>
        <begin position="3654"/>
        <end position="3676"/>
    </location>
</feature>
<keyword evidence="3" id="KW-0813">Transport</keyword>
<evidence type="ECO:0000256" key="15">
    <source>
        <dbReference type="SAM" id="Phobius"/>
    </source>
</evidence>
<name>W2JCI2_PHYNI</name>
<feature type="transmembrane region" description="Helical" evidence="15">
    <location>
        <begin position="3242"/>
        <end position="3267"/>
    </location>
</feature>
<feature type="compositionally biased region" description="Basic and acidic residues" evidence="14">
    <location>
        <begin position="1"/>
        <end position="11"/>
    </location>
</feature>
<dbReference type="InterPro" id="IPR005821">
    <property type="entry name" value="Ion_trans_dom"/>
</dbReference>
<keyword evidence="4 15" id="KW-0812">Transmembrane</keyword>
<dbReference type="Pfam" id="PF08709">
    <property type="entry name" value="Ins145_P3_rec"/>
    <property type="match status" value="1"/>
</dbReference>
<feature type="compositionally biased region" description="Low complexity" evidence="14">
    <location>
        <begin position="3595"/>
        <end position="3611"/>
    </location>
</feature>
<keyword evidence="11" id="KW-1071">Ligand-gated ion channel</keyword>
<proteinExistence type="inferred from homology"/>
<evidence type="ECO:0000256" key="12">
    <source>
        <dbReference type="ARBA" id="ARBA00023303"/>
    </source>
</evidence>
<keyword evidence="13" id="KW-0175">Coiled coil</keyword>
<comment type="subcellular location">
    <subcellularLocation>
        <location evidence="1">Endoplasmic reticulum membrane</location>
        <topology evidence="1">Multi-pass membrane protein</topology>
    </subcellularLocation>
</comment>
<evidence type="ECO:0000256" key="11">
    <source>
        <dbReference type="ARBA" id="ARBA00023286"/>
    </source>
</evidence>
<feature type="transmembrane region" description="Helical" evidence="15">
    <location>
        <begin position="3334"/>
        <end position="3353"/>
    </location>
</feature>
<evidence type="ECO:0000256" key="5">
    <source>
        <dbReference type="ARBA" id="ARBA00022737"/>
    </source>
</evidence>
<feature type="transmembrane region" description="Helical" evidence="15">
    <location>
        <begin position="3196"/>
        <end position="3222"/>
    </location>
</feature>
<dbReference type="PROSITE" id="PS50919">
    <property type="entry name" value="MIR"/>
    <property type="match status" value="3"/>
</dbReference>
<feature type="transmembrane region" description="Helical" evidence="15">
    <location>
        <begin position="3051"/>
        <end position="3070"/>
    </location>
</feature>
<feature type="region of interest" description="Disordered" evidence="14">
    <location>
        <begin position="3480"/>
        <end position="3525"/>
    </location>
</feature>
<keyword evidence="9 15" id="KW-0472">Membrane</keyword>
<keyword evidence="7 15" id="KW-1133">Transmembrane helix</keyword>
<organism evidence="17 18">
    <name type="scientific">Phytophthora nicotianae</name>
    <name type="common">Potato buckeye rot agent</name>
    <name type="synonym">Phytophthora parasitica</name>
    <dbReference type="NCBI Taxonomy" id="4792"/>
    <lineage>
        <taxon>Eukaryota</taxon>
        <taxon>Sar</taxon>
        <taxon>Stramenopiles</taxon>
        <taxon>Oomycota</taxon>
        <taxon>Peronosporomycetes</taxon>
        <taxon>Peronosporales</taxon>
        <taxon>Peronosporaceae</taxon>
        <taxon>Phytophthora</taxon>
    </lineage>
</organism>
<feature type="compositionally biased region" description="Polar residues" evidence="14">
    <location>
        <begin position="3725"/>
        <end position="3745"/>
    </location>
</feature>
<dbReference type="Pfam" id="PF08454">
    <property type="entry name" value="RIH_assoc"/>
    <property type="match status" value="1"/>
</dbReference>
<dbReference type="Gene3D" id="1.10.287.70">
    <property type="match status" value="1"/>
</dbReference>
<feature type="region of interest" description="Disordered" evidence="14">
    <location>
        <begin position="2272"/>
        <end position="2297"/>
    </location>
</feature>
<dbReference type="InterPro" id="IPR035910">
    <property type="entry name" value="RyR/IP3R_RIH_dom_sf"/>
</dbReference>
<feature type="compositionally biased region" description="Basic residues" evidence="14">
    <location>
        <begin position="3080"/>
        <end position="3094"/>
    </location>
</feature>
<feature type="region of interest" description="Disordered" evidence="14">
    <location>
        <begin position="2211"/>
        <end position="2233"/>
    </location>
</feature>
<evidence type="ECO:0000256" key="9">
    <source>
        <dbReference type="ARBA" id="ARBA00023136"/>
    </source>
</evidence>
<dbReference type="SUPFAM" id="SSF82109">
    <property type="entry name" value="MIR domain"/>
    <property type="match status" value="1"/>
</dbReference>
<accession>W2JCI2</accession>
<feature type="region of interest" description="Disordered" evidence="14">
    <location>
        <begin position="1"/>
        <end position="105"/>
    </location>
</feature>
<reference evidence="17 18" key="1">
    <citation type="submission" date="2013-11" db="EMBL/GenBank/DDBJ databases">
        <title>The Genome Sequence of Phytophthora parasitica CJ05E6.</title>
        <authorList>
            <consortium name="The Broad Institute Genomics Platform"/>
            <person name="Russ C."/>
            <person name="Tyler B."/>
            <person name="Panabieres F."/>
            <person name="Shan W."/>
            <person name="Tripathy S."/>
            <person name="Grunwald N."/>
            <person name="Machado M."/>
            <person name="Johnson C.S."/>
            <person name="Arredondo F."/>
            <person name="Hong C."/>
            <person name="Coffey M."/>
            <person name="Young S.K."/>
            <person name="Zeng Q."/>
            <person name="Gargeya S."/>
            <person name="Fitzgerald M."/>
            <person name="Abouelleil A."/>
            <person name="Alvarado L."/>
            <person name="Chapman S.B."/>
            <person name="Gainer-Dewar J."/>
            <person name="Goldberg J."/>
            <person name="Griggs A."/>
            <person name="Gujja S."/>
            <person name="Hansen M."/>
            <person name="Howarth C."/>
            <person name="Imamovic A."/>
            <person name="Ireland A."/>
            <person name="Larimer J."/>
            <person name="McCowan C."/>
            <person name="Murphy C."/>
            <person name="Pearson M."/>
            <person name="Poon T.W."/>
            <person name="Priest M."/>
            <person name="Roberts A."/>
            <person name="Saif S."/>
            <person name="Shea T."/>
            <person name="Sykes S."/>
            <person name="Wortman J."/>
            <person name="Nusbaum C."/>
            <person name="Birren B."/>
        </authorList>
    </citation>
    <scope>NUCLEOTIDE SEQUENCE [LARGE SCALE GENOMIC DNA]</scope>
    <source>
        <strain evidence="17 18">CJ05E6</strain>
    </source>
</reference>
<evidence type="ECO:0000256" key="2">
    <source>
        <dbReference type="ARBA" id="ARBA00009453"/>
    </source>
</evidence>
<dbReference type="PANTHER" id="PTHR13715">
    <property type="entry name" value="RYANODINE RECEPTOR AND IP3 RECEPTOR"/>
    <property type="match status" value="1"/>
</dbReference>
<dbReference type="PANTHER" id="PTHR13715:SF99">
    <property type="entry name" value="INOSITOL 1,4,5-TRISPHOSPHATE RECEPTOR-LIKE PROTEIN A"/>
    <property type="match status" value="1"/>
</dbReference>
<dbReference type="InterPro" id="IPR016093">
    <property type="entry name" value="MIR_motif"/>
</dbReference>
<evidence type="ECO:0000256" key="13">
    <source>
        <dbReference type="SAM" id="Coils"/>
    </source>
</evidence>
<sequence>MDNTQEKDLPRPMRVPNTPPVLTKRPPTLRQQPRAVSVRAPKSRPMSGTLQIRVEEQEQEQVQSQRNGHIQEQKEEEVAPASPPAVPTTLRQKDRSGSINSARPRPFEGKLRIDVDAAEMVAPPIIGSPLSYYTSKKLPSNTHEDHPVSMFTGAESNTGSGLLSTASPFLEYGMIVSLVCDDRGGLVAAEGFASRDVRLERLNYGVGGPVARLGLGGKEERRLFAEGGFRLLSCPFRDCLFEVVPKMTYDATIALRSLLDDTTRQPNNQHTVDNLRFKSEAETRLNAMMYKKLKGTQVIYGQTIQLRHTKSGKYVSLDPSPIPFRGSEYAPVFLDAGGPSSHFNVLPRFKLRSKGAPVQLTDQMILTGGTESQPYNLFVSNRKTTDGVSTAVVGSSVHSSQWRAVYYDNLDGESFTTSGEVRLPARNDEGLRAGSCIRLLHLESSSWLGFHGSDARDALGGPVTLHFSDEGDQEDGAKKALSSDCLWEIEHVFAYEGGQIKWREAITLRHLITGKYLAVTHSQSPRATTRPGPTTRQTSHICAQTFAQDQPQLFRFVPTAVADEESQIENGEVVLIQHQKTNSFLHSIDTHASTMADIRLSSKPLAHNLSASKSGAGSGETSFTVVTLHGARDEDAFKVIRVPQTEVTDTLLLISYKQALNQFLDQFRMDFLTGDRSSLRFERESTVGVFRRIENVLGELVRFCVKADEDFFDQLRCRQNLFRTYQYIELLVAMIKAPFQCYSGPFSIEEVCSFNDEYMNSRDTGDDNDELEMKGSPVRLRTDSSTAFRFSGGSSNSRDLVSPRRSISTQDNSWRRKSSSGVSISRLEIHIAAMQSLNRIIPAINVLLLHISWANRTNELYVVKVAMPVLMELLGNGFQTSLPLSYLLRENRNLVESITGCASIIRNFFELIATRGKSIRYMQFLVALCTSRGKGVPKTQEAICELLFNPANGYRDDVIIPIRPSRTGFDVCTSNHVTSDINQDIEVMFNRSAKTSEAGSSTGTWISLTKFYEEYYAKAKHRALGQYCYGLFRLYVSLCLDRNYISIEYIQTAFPRDNILYSVMDPHLSRSLRSVMMDLLRVAYVDCEPQKSMSCPNYTRIWTDIGASAAKALPSSSYTGYSPEDLAFFTSLKNFSFSYLDHLQGTIVIDEIPENELTLAILRVSRKLAEFGMYSSEDELSRVVVLLFDLLDERTDFVHEHPDSNGIHNPDIKNVKAYTSSTSLFFPPVLHLRQKSTASNVQAPQQRKMSLVSDRRPGWGAQPSPHLKNAVLFDGAGAMSSIRVTKERDATKQYKTVDRNLSRSSSGINSVAGTNTDSNPHRHLNKLLMHKTDVRTADGINVYEMNEVNRTVMEIKDEICAIFLLVDQVRVDFLISTLLASFQARHGGPPSSSPTRHRDPDAIHTALFDDAIVRETVSNAFTGHSRGLDILPHGHTHVDKMSPLAVYLFGAKSLECKLSLTRLGRRVVTTIFMQMLMYEYPPLVSKALELLLQQYNQHDQFLKEMQNVQLLVSEETISIYSKLKGDVDELRRLAETTEVWMDLTSRSDFEKASSVCQLLQSLLRVIEHTTPDTQVAGVETRPGGARRQLRIHSPGKSISDDESSDDDVNSAADLLSTNSKCTPKQVSISDERIREPTHDLTIEKQPPNRKLKYQTDRYVLNPAIGRVSQFSCSHDLVPPLWKTSPIGKGDASTTTGDTKDGCTIAMEARRLLRNLRAAQFVLSMLIDGAHFYEGHFSDDSHDKRHSPGSPTTRSRTKLHKRQRDQIRGVFGQAMQFLRAFCMDDAENQALVAPHATMIAEYVRELPIAQELLVVIYVDNFSLYKSVPTELINIFVGRLIHDGPDPRYLFFLETLVLCDEQPIVENQLLVLFQLVKSFENAKVLQMFDDATQTVGLLGGLLSRHTNLLQGTVNTNRNLQQQELNSVDLDGSRMPQTNLPDDLADTGKMLEYHVRLLNLFAACGTGKNTRVQEICQQILPLVSVLDLLCHDDCTEGLQFALLRFLDQIFLTADDIETPGVDDLQHIMVVLTQICERRVIQYLSYIQVKDLNRQATLSLQKNKSMAGKVIGLSAQKPLESAPLYLVLFSIIPTMYSFIQQFSSFVDTNEEAQYYLIQFNSYVALLLMICATSNWQLPDDVVSNMEEFIYVIDKSVRPIMLQYQLPMQTSLEQAWSMSLKYRERLDCSSLNCELELPDMLQWAIDMRDQEIKTDTFIDESKPSSLPEASPSDTKDVSPLVQAVRDGTSNGSSVNGFDARTKTATFKLDNLSMNKPIAWGDSGSKQPNQENKESSTGRAENTFEAVETKNRGRLLHRLSPRRYYKGLRYRSALSYLSPKKETPVTPFSSPAERRVSDAFVMLNSLYQSDPMNYLFRQQQQQFSELDQLLAWLQAHPRVHGAMRDELNQMVQGILGIETSMREEYNPHVHVRNVVLSFDLVVAKLVENVAVLQDPSYFKTNLTLLNVFCRMIYAVEDADERHNMQVKLNQLGVTRLVVQLISSRDNDALFTSSIEVGVALLDGMNAEVQESFYSYWSEPTNEQFFGRIQGRIEKACKLIHSVDRTSVGVLDALDSPGNVGDKKSHRRQSIFGLNLDNLSGDKPSSAERGGAKRLGEPITSIFRFLQLLCEGHYLNAQRALIAQPNATVSANLVESTTSFLLDTYLALTDLDMGLITQLFETITEYCQGPCVAAQETVANYKFISAVNALLTHTFEQRDTRAQDAVHKLRAAIVITLLSLLEGRSDHVIHSQLVQELNFEALKMNLVEVYVYFLRTHGTYAGNVNCSQDFYLIMGFNIYILLQQLADQNTHQAWWIPASEELQINQAWLPLQPTRNKVLSACNSDTDRSPDFRDAFRFFQANCAKVEVVWDHHRSPTQCTSERTARGNNQGVSKADSFSGFSGSVVNAPSADSDDVSTSCTGALMPFYFPIHPICFCLTAKSKEKLVWDVSRGGDKLSDFYIRSDKLVDEMTHQSYLQHHVQVAWIARKSEEMKRVSFTLAVIINLVVLLFYRATGVYSRPFPASDVTFVHTWGKEVESPKPSLWIDVALSLAGTVQIILYSMVLICYMLNSAPLLIKKGWKRRHRKEQAKHAKRSVHSSQHRATEGKRESFQDTEQLLRSLREREEEYNYLFLPPSIRKRSAPKKREPISPRVKASVSGVGSAKTSGSSDPKNGVATARGDFRVQLEITTISLYFLVRSPRVIYSLMQIFISVLGAYVNKLYFAFLLLDVVDRYKELNNVLRSISRPAKALGVTTLLYLIVVYVFAVVGFFFFREDYTQEKDITKAQIAGRAPYTCQRLFQCFLVSLDQGLKSDGGLGSYLRQIPLGTSAHSYGRLAFDVLYNILLVVLLLNLIFGVIIDTFASLRTNDQEKILDMQGRCFICSIDAYTFDRATKRGFHDHISRDHNMWHYLYLFVHIRKKNITDYNGLELFLAMRMAKKDMSFFPTHRALSLTKRGDLEENHELDSATDDDRFYAASTAYGPKRYPATPFSPSRGASFASGAPSSRRGSDQSRARARSKRNSSGTTRSRSVACFDSIPGVQPFDRAIAGNLERIESTINELANAQIEIKEAQRRAEDRYTEILSTISGWQQQQAPLSQFPTPTTSMSGVSTSGSPPALSRHPSVRTQGSVTPRIFTFESVTDHFEAQQPTVSPPLELSPTASSISRTLDSPHTVNIEIETSTVEEKEDRPSFLDEGQDWFSASPEHRGPAPSPQNPSRTSSLTYRLPSSLDMQSDYSPDMSTLPSQTDESPQLRRPPSSRKLGAATPRIFNFEFISDDEEESKEGNPSPRPRKR</sequence>